<evidence type="ECO:0000313" key="2">
    <source>
        <dbReference type="Proteomes" id="UP000233469"/>
    </source>
</evidence>
<dbReference type="EMBL" id="LLXL01001096">
    <property type="protein sequence ID" value="PKK66407.1"/>
    <property type="molecule type" value="Genomic_DNA"/>
</dbReference>
<organism evidence="1 2">
    <name type="scientific">Rhizophagus irregularis</name>
    <dbReference type="NCBI Taxonomy" id="588596"/>
    <lineage>
        <taxon>Eukaryota</taxon>
        <taxon>Fungi</taxon>
        <taxon>Fungi incertae sedis</taxon>
        <taxon>Mucoromycota</taxon>
        <taxon>Glomeromycotina</taxon>
        <taxon>Glomeromycetes</taxon>
        <taxon>Glomerales</taxon>
        <taxon>Glomeraceae</taxon>
        <taxon>Rhizophagus</taxon>
    </lineage>
</organism>
<proteinExistence type="predicted"/>
<dbReference type="AlphaFoldDB" id="A0A2N1MXP1"/>
<dbReference type="Proteomes" id="UP000233469">
    <property type="component" value="Unassembled WGS sequence"/>
</dbReference>
<accession>A0A2N1MXP1</accession>
<dbReference type="VEuPathDB" id="FungiDB:FUN_023188"/>
<name>A0A2N1MXP1_9GLOM</name>
<sequence>MSIVRLQCFGNVLKIIYGPQPSIVWKIAKHGARGLQLKNVVLERLRYEGVCREKRGSLHYKCGKGHEWATTLYQIKIWEDEAKEIAHSRDDFLKIHSQGLELDIYYLQYGFAIELVRIISFDMAVYLENACKYVGADNLHREKAIMDVLKLHIFHNQRYSQAIKPLQYSIVPYESQECFTPSHYNETFSEEIKINPSFESYLVSDIEDFFQRRGKSLVDVFVDNIILLNINSSEMWASKSIKCSSFSNEAYRYRAIQSEPCSGSDLVLSLVDNEKKKLREREKFEPVKFSSYKKQLCLQIGIPAANEKEEYGQDLDFDGVDYDLNYTENTGF</sequence>
<protein>
    <submittedName>
        <fullName evidence="1">Uncharacterized protein</fullName>
    </submittedName>
</protein>
<gene>
    <name evidence="1" type="ORF">RhiirC2_784810</name>
</gene>
<reference evidence="1 2" key="2">
    <citation type="submission" date="2017-10" db="EMBL/GenBank/DDBJ databases">
        <title>Extensive intraspecific genome diversity in a model arbuscular mycorrhizal fungus.</title>
        <authorList>
            <person name="Chen E.C.H."/>
            <person name="Morin E."/>
            <person name="Baudet D."/>
            <person name="Noel J."/>
            <person name="Ndikumana S."/>
            <person name="Charron P."/>
            <person name="St-Onge C."/>
            <person name="Giorgi J."/>
            <person name="Grigoriev I.V."/>
            <person name="Roux C."/>
            <person name="Martin F.M."/>
            <person name="Corradi N."/>
        </authorList>
    </citation>
    <scope>NUCLEOTIDE SEQUENCE [LARGE SCALE GENOMIC DNA]</scope>
    <source>
        <strain evidence="1 2">C2</strain>
    </source>
</reference>
<reference evidence="1 2" key="1">
    <citation type="submission" date="2016-04" db="EMBL/GenBank/DDBJ databases">
        <title>Genome analyses suggest a sexual origin of heterokaryosis in a supposedly ancient asexual fungus.</title>
        <authorList>
            <person name="Ropars J."/>
            <person name="Sedzielewska K."/>
            <person name="Noel J."/>
            <person name="Charron P."/>
            <person name="Farinelli L."/>
            <person name="Marton T."/>
            <person name="Kruger M."/>
            <person name="Pelin A."/>
            <person name="Brachmann A."/>
            <person name="Corradi N."/>
        </authorList>
    </citation>
    <scope>NUCLEOTIDE SEQUENCE [LARGE SCALE GENOMIC DNA]</scope>
    <source>
        <strain evidence="1 2">C2</strain>
    </source>
</reference>
<evidence type="ECO:0000313" key="1">
    <source>
        <dbReference type="EMBL" id="PKK66407.1"/>
    </source>
</evidence>
<dbReference type="VEuPathDB" id="FungiDB:RhiirFUN_001259"/>
<dbReference type="VEuPathDB" id="FungiDB:RhiirFUN_001260"/>
<comment type="caution">
    <text evidence="1">The sequence shown here is derived from an EMBL/GenBank/DDBJ whole genome shotgun (WGS) entry which is preliminary data.</text>
</comment>